<dbReference type="STRING" id="240176.A8N7G1"/>
<evidence type="ECO:0000256" key="1">
    <source>
        <dbReference type="SAM" id="MobiDB-lite"/>
    </source>
</evidence>
<protein>
    <submittedName>
        <fullName evidence="4">Cytoplasmic protein</fullName>
    </submittedName>
</protein>
<sequence length="1155" mass="131521">MASNNAKTVQGKLFGTSASSSGETSGLPTQSSADSEAPAIDGIPFPSSSREAQAPPLTINIPKPANPPTPPPRNSKNAEASPRTSDPYTASLPFRQRLAQQLGRDYQGAERYRLIQDDKREKHWKRWGPYLSDRQWATVREDYSADGDAWSHFPHEHARSRAYRWGEDGIAGVSDNHQRLCLGLSLWNGVDPILKERLFGVTGHQGNHGEDVKELYYYLDSTPTHSYMKFLYKYPQRRYPYEELVTKNQQRSREEEEFEILDTDAFDEDRYWDVFVEYAKDEDNPDNIYMRITCYNRGPDPATLHVIPQLWFPNTWSWPAEKPPMPSMTGTVKGHTASDQISVVTVRHPTLGKTNLYCLPSPPPVGPSNDFEVDPDEEVVQPALLFTENNTNFNRLYGGNNETPYVKDAFHDHIIPSHRPQDNKSEEGFFSHTRRPRTASMFSRMEKRGESSDEYEEGPCTPFPVGASFVNPENKGTKFGAHYVFRDVPGHGGCAVVRLKLTPNRLGKDVSLEDEVVFDDVVEERRQEADEFYAGLLSAGGVSAAGMTGFGLDGAPGGLMISEDLKQIMRQAFGGMLWTKQYYRFIQKEWLEGDPAQPPPPPNRKWIRNREWKHMHIEDILSMPDKWEYPFFAAWDTAFHCIPLAVVDPAFAKKQLDLLTREWYMNPNGQIPAYEWNFSDVNPPVHAWATFRVFKIERKLYGREDLQFLERVFQKLLLNFTWWVNRKDQGGNNVFEGGFLGLDNIGAFNRSEPLPTGGQLRQADGTAWMAFYALNMMSIALELAKHNPVYEDIASKFFEHFIFIADAMTYREGDHEESLWNEEDGMYYDAIKFGPGNSMQLPVRSLVGLIPLYATLVLEPSTINRFPGFKKRMEWFIDNRPAVAARNMANMRAGGREQRRLLALASKERLTRILEKMLDEDEFLGDHGIRSLSKHHEKHPWGIDVHGQRYEVGYWPGDSKSGMFGGNSNWRGPIWLATNFLLIESLQRFYQYYGDDLQVECPTGSGFYMNLASVAEEIQHRIIHIFGRDANGRRATNGGNPKLDFDPHFRDYVWFYEFFNGDTGRGLGASHQTGWSGLVAYHILQSGVTCRLPKTPRTPRSVLHHYFDETLTEARSRLGSEFGGATPSDLRSAYSGFSAFPDEAGTLYDISPDAL</sequence>
<dbReference type="InterPro" id="IPR031335">
    <property type="entry name" value="Glyco_hydro_63_C"/>
</dbReference>
<dbReference type="GeneID" id="6007212"/>
<reference evidence="4 5" key="1">
    <citation type="journal article" date="2010" name="Proc. Natl. Acad. Sci. U.S.A.">
        <title>Insights into evolution of multicellular fungi from the assembled chromosomes of the mushroom Coprinopsis cinerea (Coprinus cinereus).</title>
        <authorList>
            <person name="Stajich J.E."/>
            <person name="Wilke S.K."/>
            <person name="Ahren D."/>
            <person name="Au C.H."/>
            <person name="Birren B.W."/>
            <person name="Borodovsky M."/>
            <person name="Burns C."/>
            <person name="Canback B."/>
            <person name="Casselton L.A."/>
            <person name="Cheng C.K."/>
            <person name="Deng J."/>
            <person name="Dietrich F.S."/>
            <person name="Fargo D.C."/>
            <person name="Farman M.L."/>
            <person name="Gathman A.C."/>
            <person name="Goldberg J."/>
            <person name="Guigo R."/>
            <person name="Hoegger P.J."/>
            <person name="Hooker J.B."/>
            <person name="Huggins A."/>
            <person name="James T.Y."/>
            <person name="Kamada T."/>
            <person name="Kilaru S."/>
            <person name="Kodira C."/>
            <person name="Kues U."/>
            <person name="Kupfer D."/>
            <person name="Kwan H.S."/>
            <person name="Lomsadze A."/>
            <person name="Li W."/>
            <person name="Lilly W.W."/>
            <person name="Ma L.J."/>
            <person name="Mackey A.J."/>
            <person name="Manning G."/>
            <person name="Martin F."/>
            <person name="Muraguchi H."/>
            <person name="Natvig D.O."/>
            <person name="Palmerini H."/>
            <person name="Ramesh M.A."/>
            <person name="Rehmeyer C.J."/>
            <person name="Roe B.A."/>
            <person name="Shenoy N."/>
            <person name="Stanke M."/>
            <person name="Ter-Hovhannisyan V."/>
            <person name="Tunlid A."/>
            <person name="Velagapudi R."/>
            <person name="Vision T.J."/>
            <person name="Zeng Q."/>
            <person name="Zolan M.E."/>
            <person name="Pukkila P.J."/>
        </authorList>
    </citation>
    <scope>NUCLEOTIDE SEQUENCE [LARGE SCALE GENOMIC DNA]</scope>
    <source>
        <strain evidence="5">Okayama-7 / 130 / ATCC MYA-4618 / FGSC 9003</strain>
    </source>
</reference>
<comment type="caution">
    <text evidence="4">The sequence shown here is derived from an EMBL/GenBank/DDBJ whole genome shotgun (WGS) entry which is preliminary data.</text>
</comment>
<name>A8N7G1_COPC7</name>
<dbReference type="InterPro" id="IPR008928">
    <property type="entry name" value="6-hairpin_glycosidase_sf"/>
</dbReference>
<dbReference type="OrthoDB" id="14419at2759"/>
<dbReference type="InterPro" id="IPR004888">
    <property type="entry name" value="Glycoside_hydrolase_63"/>
</dbReference>
<dbReference type="PANTHER" id="PTHR10412">
    <property type="entry name" value="MANNOSYL-OLIGOSACCHARIDE GLUCOSIDASE"/>
    <property type="match status" value="1"/>
</dbReference>
<dbReference type="SUPFAM" id="SSF48208">
    <property type="entry name" value="Six-hairpin glycosidases"/>
    <property type="match status" value="1"/>
</dbReference>
<dbReference type="AlphaFoldDB" id="A8N7G1"/>
<keyword evidence="5" id="KW-1185">Reference proteome</keyword>
<dbReference type="EMBL" id="AACS02000003">
    <property type="protein sequence ID" value="EAU91136.1"/>
    <property type="molecule type" value="Genomic_DNA"/>
</dbReference>
<feature type="domain" description="Mannosylglycerate hydrolase MGH1-like glycoside hydrolase" evidence="3">
    <location>
        <begin position="629"/>
        <end position="734"/>
    </location>
</feature>
<dbReference type="PANTHER" id="PTHR10412:SF10">
    <property type="entry name" value="GLYCOSYL HYDROLASE FAMILY 63 C-TERMINAL DOMAIN-CONTAINING PROTEIN"/>
    <property type="match status" value="1"/>
</dbReference>
<evidence type="ECO:0000313" key="4">
    <source>
        <dbReference type="EMBL" id="EAU91136.1"/>
    </source>
</evidence>
<feature type="compositionally biased region" description="Pro residues" evidence="1">
    <location>
        <begin position="64"/>
        <end position="73"/>
    </location>
</feature>
<feature type="compositionally biased region" description="Low complexity" evidence="1">
    <location>
        <begin position="15"/>
        <end position="26"/>
    </location>
</feature>
<gene>
    <name evidence="4" type="ORF">CC1G_03304</name>
</gene>
<dbReference type="RefSeq" id="XP_001830767.1">
    <property type="nucleotide sequence ID" value="XM_001830715.2"/>
</dbReference>
<evidence type="ECO:0000259" key="3">
    <source>
        <dbReference type="Pfam" id="PF22422"/>
    </source>
</evidence>
<dbReference type="InterPro" id="IPR054491">
    <property type="entry name" value="MGH1-like_GH"/>
</dbReference>
<evidence type="ECO:0000259" key="2">
    <source>
        <dbReference type="Pfam" id="PF03200"/>
    </source>
</evidence>
<dbReference type="VEuPathDB" id="FungiDB:CC1G_03304"/>
<proteinExistence type="predicted"/>
<dbReference type="GO" id="GO:0009311">
    <property type="term" value="P:oligosaccharide metabolic process"/>
    <property type="evidence" value="ECO:0007669"/>
    <property type="project" value="InterPro"/>
</dbReference>
<feature type="domain" description="Glycosyl hydrolase family 63 C-terminal" evidence="2">
    <location>
        <begin position="906"/>
        <end position="995"/>
    </location>
</feature>
<dbReference type="GO" id="GO:0004573">
    <property type="term" value="F:Glc3Man9GlcNAc2 oligosaccharide glucosidase activity"/>
    <property type="evidence" value="ECO:0007669"/>
    <property type="project" value="InterPro"/>
</dbReference>
<dbReference type="Pfam" id="PF22422">
    <property type="entry name" value="MGH1-like_GH"/>
    <property type="match status" value="1"/>
</dbReference>
<dbReference type="Gene3D" id="1.50.10.10">
    <property type="match status" value="1"/>
</dbReference>
<accession>A8N7G1</accession>
<dbReference type="Proteomes" id="UP000001861">
    <property type="component" value="Unassembled WGS sequence"/>
</dbReference>
<dbReference type="InterPro" id="IPR012341">
    <property type="entry name" value="6hp_glycosidase-like_sf"/>
</dbReference>
<dbReference type="KEGG" id="cci:CC1G_03304"/>
<organism evidence="4 5">
    <name type="scientific">Coprinopsis cinerea (strain Okayama-7 / 130 / ATCC MYA-4618 / FGSC 9003)</name>
    <name type="common">Inky cap fungus</name>
    <name type="synonym">Hormographiella aspergillata</name>
    <dbReference type="NCBI Taxonomy" id="240176"/>
    <lineage>
        <taxon>Eukaryota</taxon>
        <taxon>Fungi</taxon>
        <taxon>Dikarya</taxon>
        <taxon>Basidiomycota</taxon>
        <taxon>Agaricomycotina</taxon>
        <taxon>Agaricomycetes</taxon>
        <taxon>Agaricomycetidae</taxon>
        <taxon>Agaricales</taxon>
        <taxon>Agaricineae</taxon>
        <taxon>Psathyrellaceae</taxon>
        <taxon>Coprinopsis</taxon>
    </lineage>
</organism>
<evidence type="ECO:0000313" key="5">
    <source>
        <dbReference type="Proteomes" id="UP000001861"/>
    </source>
</evidence>
<feature type="region of interest" description="Disordered" evidence="1">
    <location>
        <begin position="1"/>
        <end position="92"/>
    </location>
</feature>
<dbReference type="OMA" id="ERTKYWK"/>
<dbReference type="eggNOG" id="KOG2161">
    <property type="taxonomic scope" value="Eukaryota"/>
</dbReference>
<dbReference type="Pfam" id="PF03200">
    <property type="entry name" value="Glyco_hydro_63"/>
    <property type="match status" value="1"/>
</dbReference>
<dbReference type="InParanoid" id="A8N7G1"/>